<dbReference type="GeneID" id="92374669"/>
<feature type="domain" description="Glycosyl transferase family 28 C-terminal" evidence="10">
    <location>
        <begin position="255"/>
        <end position="394"/>
    </location>
</feature>
<feature type="transmembrane region" description="Helical" evidence="8">
    <location>
        <begin position="137"/>
        <end position="159"/>
    </location>
</feature>
<name>A0A1G4IAH9_TRYEQ</name>
<comment type="caution">
    <text evidence="11">The sequence shown here is derived from an EMBL/GenBank/DDBJ whole genome shotgun (WGS) entry which is preliminary data.</text>
</comment>
<dbReference type="GO" id="GO:0004577">
    <property type="term" value="F:N-acetylglucosaminyldiphosphodolichol N-acetylglucosaminyltransferase activity"/>
    <property type="evidence" value="ECO:0007669"/>
    <property type="project" value="UniProtKB-EC"/>
</dbReference>
<evidence type="ECO:0000256" key="3">
    <source>
        <dbReference type="ARBA" id="ARBA00012614"/>
    </source>
</evidence>
<keyword evidence="8" id="KW-1133">Transmembrane helix</keyword>
<evidence type="ECO:0000259" key="10">
    <source>
        <dbReference type="Pfam" id="PF04101"/>
    </source>
</evidence>
<sequence>MALFLWLVLAFSLLVWRFASVLRSVPAPRRRCGDSPLRVCVVLGSGGHTSEMMRIVETLKTEIWGHHRPFYVVSSTDSHSASLAKQFEERNFGRCCRLHIIPRAREVGQSYFLSIFTTLRALWSCVFLALDEKPDVILVNGPGVCVPVVAGALLVAILIPSSCYCRPAIAFIETYSSVSHMSVSGKLLGPISDVCVVQWLKLYENYQHKWWWGCKNIFFVGTRNTAEENGLQQRLSPMLGKFDGSEEGGGAGSMALVTVGSTQFTPLIEAVDNEEVLRALAKRGITQLLVQKGTSPYVNRISFAHGVSVEVFPYRPKLHEIIQKAALVISHAGAGTILEVLESKKPMIAVPNRALMLDHQLEFAEALSNERYIYCVQVADLCKQLQRLDLGTLRVYPGADTAELLRLLTPLFSL</sequence>
<organism evidence="11 12">
    <name type="scientific">Trypanosoma equiperdum</name>
    <dbReference type="NCBI Taxonomy" id="5694"/>
    <lineage>
        <taxon>Eukaryota</taxon>
        <taxon>Discoba</taxon>
        <taxon>Euglenozoa</taxon>
        <taxon>Kinetoplastea</taxon>
        <taxon>Metakinetoplastina</taxon>
        <taxon>Trypanosomatida</taxon>
        <taxon>Trypanosomatidae</taxon>
        <taxon>Trypanosoma</taxon>
    </lineage>
</organism>
<keyword evidence="7" id="KW-0256">Endoplasmic reticulum</keyword>
<dbReference type="InterPro" id="IPR039042">
    <property type="entry name" value="Alg13-like"/>
</dbReference>
<evidence type="ECO:0000256" key="6">
    <source>
        <dbReference type="ARBA" id="ARBA00022679"/>
    </source>
</evidence>
<evidence type="ECO:0000256" key="1">
    <source>
        <dbReference type="ARBA" id="ARBA00004240"/>
    </source>
</evidence>
<protein>
    <recommendedName>
        <fullName evidence="4">UDP-N-acetylglucosamine transferase subunit ALG13</fullName>
        <ecNumber evidence="3">2.4.1.141</ecNumber>
    </recommendedName>
</protein>
<evidence type="ECO:0000313" key="11">
    <source>
        <dbReference type="EMBL" id="SCU69172.1"/>
    </source>
</evidence>
<dbReference type="InterPro" id="IPR013969">
    <property type="entry name" value="Oligosacch_biosynth_Alg14"/>
</dbReference>
<keyword evidence="9" id="KW-0732">Signal</keyword>
<evidence type="ECO:0000256" key="9">
    <source>
        <dbReference type="SAM" id="SignalP"/>
    </source>
</evidence>
<evidence type="ECO:0000256" key="5">
    <source>
        <dbReference type="ARBA" id="ARBA00022676"/>
    </source>
</evidence>
<dbReference type="PANTHER" id="PTHR12867">
    <property type="entry name" value="GLYCOSYL TRANSFERASE-RELATED"/>
    <property type="match status" value="1"/>
</dbReference>
<feature type="signal peptide" evidence="9">
    <location>
        <begin position="1"/>
        <end position="21"/>
    </location>
</feature>
<reference evidence="11" key="1">
    <citation type="submission" date="2016-09" db="EMBL/GenBank/DDBJ databases">
        <authorList>
            <person name="Hebert L."/>
            <person name="Moumen B."/>
        </authorList>
    </citation>
    <scope>NUCLEOTIDE SEQUENCE [LARGE SCALE GENOMIC DNA]</scope>
    <source>
        <strain evidence="11">OVI</strain>
    </source>
</reference>
<dbReference type="RefSeq" id="XP_067080190.1">
    <property type="nucleotide sequence ID" value="XM_067224089.1"/>
</dbReference>
<gene>
    <name evidence="11" type="ORF">TEOVI_000072900</name>
</gene>
<dbReference type="PANTHER" id="PTHR12867:SF6">
    <property type="entry name" value="N-ACETYLGLUCOSAMINYLDIPHOSPHODOLICHOL N-ACETYLGLUCOSAMINYLTRANSFERASE"/>
    <property type="match status" value="1"/>
</dbReference>
<evidence type="ECO:0000256" key="8">
    <source>
        <dbReference type="SAM" id="Phobius"/>
    </source>
</evidence>
<dbReference type="EMBL" id="CZPT02001167">
    <property type="protein sequence ID" value="SCU69172.1"/>
    <property type="molecule type" value="Genomic_DNA"/>
</dbReference>
<evidence type="ECO:0000256" key="7">
    <source>
        <dbReference type="ARBA" id="ARBA00022824"/>
    </source>
</evidence>
<dbReference type="Pfam" id="PF04101">
    <property type="entry name" value="Glyco_tran_28_C"/>
    <property type="match status" value="1"/>
</dbReference>
<comment type="subcellular location">
    <subcellularLocation>
        <location evidence="1">Endoplasmic reticulum</location>
    </subcellularLocation>
</comment>
<dbReference type="EC" id="2.4.1.141" evidence="3"/>
<accession>A0A1G4IAH9</accession>
<feature type="chain" id="PRO_5009235485" description="UDP-N-acetylglucosamine transferase subunit ALG13" evidence="9">
    <location>
        <begin position="22"/>
        <end position="414"/>
    </location>
</feature>
<dbReference type="Proteomes" id="UP000195570">
    <property type="component" value="Unassembled WGS sequence"/>
</dbReference>
<keyword evidence="5" id="KW-0328">Glycosyltransferase</keyword>
<dbReference type="VEuPathDB" id="TriTrypDB:TEOVI_000072900"/>
<evidence type="ECO:0000313" key="12">
    <source>
        <dbReference type="Proteomes" id="UP000195570"/>
    </source>
</evidence>
<dbReference type="GO" id="GO:0006488">
    <property type="term" value="P:dolichol-linked oligosaccharide biosynthetic process"/>
    <property type="evidence" value="ECO:0007669"/>
    <property type="project" value="InterPro"/>
</dbReference>
<dbReference type="SUPFAM" id="SSF53756">
    <property type="entry name" value="UDP-Glycosyltransferase/glycogen phosphorylase"/>
    <property type="match status" value="1"/>
</dbReference>
<keyword evidence="6" id="KW-0808">Transferase</keyword>
<dbReference type="InterPro" id="IPR007235">
    <property type="entry name" value="Glyco_trans_28_C"/>
</dbReference>
<proteinExistence type="inferred from homology"/>
<keyword evidence="12" id="KW-1185">Reference proteome</keyword>
<dbReference type="AlphaFoldDB" id="A0A1G4IAH9"/>
<dbReference type="Pfam" id="PF08660">
    <property type="entry name" value="Alg14"/>
    <property type="match status" value="1"/>
</dbReference>
<dbReference type="GO" id="GO:0005783">
    <property type="term" value="C:endoplasmic reticulum"/>
    <property type="evidence" value="ECO:0007669"/>
    <property type="project" value="UniProtKB-SubCell"/>
</dbReference>
<comment type="similarity">
    <text evidence="2">Belongs to the glycosyltransferase 28 family.</text>
</comment>
<keyword evidence="8" id="KW-0812">Transmembrane</keyword>
<keyword evidence="8" id="KW-0472">Membrane</keyword>
<evidence type="ECO:0000256" key="2">
    <source>
        <dbReference type="ARBA" id="ARBA00006962"/>
    </source>
</evidence>
<dbReference type="Gene3D" id="3.40.50.2000">
    <property type="entry name" value="Glycogen Phosphorylase B"/>
    <property type="match status" value="2"/>
</dbReference>
<evidence type="ECO:0000256" key="4">
    <source>
        <dbReference type="ARBA" id="ARBA00017468"/>
    </source>
</evidence>